<protein>
    <recommendedName>
        <fullName evidence="4">DNA translocase FtsK 4TM region domain-containing protein</fullName>
    </recommendedName>
</protein>
<reference evidence="3" key="1">
    <citation type="submission" date="2017-09" db="EMBL/GenBank/DDBJ databases">
        <title>The Reconstruction of 2,631 Draft Metagenome-Assembled Genomes from the Global Oceans.</title>
        <authorList>
            <person name="Tully B.J."/>
            <person name="Graham E.D."/>
            <person name="Heidelberg J.F."/>
        </authorList>
    </citation>
    <scope>NUCLEOTIDE SEQUENCE [LARGE SCALE GENOMIC DNA]</scope>
</reference>
<sequence>MDTINLEASPRLRWRSDWFFLVLALLGGVALATAEFVDPTVFSPLTPPEGIHNWLGLPGALIVGSLLEIFGPPTPLLFWFLIPLSRPHWHRFSLLSGWYHALLLCWFLSILHVLVLTLEHSTVPFQGLWSYGYLGLLGSQWILQHLPHQEATAVIGAVCFYLSVRIYTALPFLPILRGLALLTVGAFGLVHTLPWEAIPRGLNRAWEQLKYNLRIMALMPETISVKKPATVQEVEEDFLLTDNPSMLDQLERKDPNNLNEVAMLYEQWLQYQEEEEVIEIPVLTTIPRELPNPVGLFVGPTTFPKKPHLFP</sequence>
<feature type="transmembrane region" description="Helical" evidence="1">
    <location>
        <begin position="153"/>
        <end position="173"/>
    </location>
</feature>
<evidence type="ECO:0000313" key="3">
    <source>
        <dbReference type="Proteomes" id="UP000226525"/>
    </source>
</evidence>
<feature type="transmembrane region" description="Helical" evidence="1">
    <location>
        <begin position="57"/>
        <end position="82"/>
    </location>
</feature>
<feature type="transmembrane region" description="Helical" evidence="1">
    <location>
        <begin position="179"/>
        <end position="198"/>
    </location>
</feature>
<gene>
    <name evidence="2" type="ORF">CMN54_05365</name>
</gene>
<organism evidence="2 3">
    <name type="scientific">SAR324 cluster bacterium</name>
    <dbReference type="NCBI Taxonomy" id="2024889"/>
    <lineage>
        <taxon>Bacteria</taxon>
        <taxon>Deltaproteobacteria</taxon>
        <taxon>SAR324 cluster</taxon>
    </lineage>
</organism>
<keyword evidence="1" id="KW-0472">Membrane</keyword>
<evidence type="ECO:0000256" key="1">
    <source>
        <dbReference type="SAM" id="Phobius"/>
    </source>
</evidence>
<feature type="transmembrane region" description="Helical" evidence="1">
    <location>
        <begin position="18"/>
        <end position="37"/>
    </location>
</feature>
<evidence type="ECO:0000313" key="2">
    <source>
        <dbReference type="EMBL" id="MAH62874.1"/>
    </source>
</evidence>
<keyword evidence="1" id="KW-1133">Transmembrane helix</keyword>
<dbReference type="Proteomes" id="UP000226525">
    <property type="component" value="Unassembled WGS sequence"/>
</dbReference>
<evidence type="ECO:0008006" key="4">
    <source>
        <dbReference type="Google" id="ProtNLM"/>
    </source>
</evidence>
<accession>A0A2D6YI95</accession>
<name>A0A2D6YI95_9DELT</name>
<dbReference type="EMBL" id="NZEX01000057">
    <property type="protein sequence ID" value="MAH62874.1"/>
    <property type="molecule type" value="Genomic_DNA"/>
</dbReference>
<comment type="caution">
    <text evidence="2">The sequence shown here is derived from an EMBL/GenBank/DDBJ whole genome shotgun (WGS) entry which is preliminary data.</text>
</comment>
<proteinExistence type="predicted"/>
<keyword evidence="1" id="KW-0812">Transmembrane</keyword>
<dbReference type="AlphaFoldDB" id="A0A2D6YI95"/>
<feature type="transmembrane region" description="Helical" evidence="1">
    <location>
        <begin position="94"/>
        <end position="116"/>
    </location>
</feature>